<dbReference type="InterPro" id="IPR013780">
    <property type="entry name" value="Glyco_hydro_b"/>
</dbReference>
<accession>A0A198A2N1</accession>
<protein>
    <recommendedName>
        <fullName evidence="3 8">Beta-galactosidase</fullName>
        <shortName evidence="8">Beta-gal</shortName>
        <ecNumber evidence="3 8">3.2.1.23</ecNumber>
    </recommendedName>
</protein>
<dbReference type="SUPFAM" id="SSF51445">
    <property type="entry name" value="(Trans)glycosidases"/>
    <property type="match status" value="1"/>
</dbReference>
<comment type="similarity">
    <text evidence="2 8">Belongs to the glycosyl hydrolase 42 family.</text>
</comment>
<dbReference type="InterPro" id="IPR029062">
    <property type="entry name" value="Class_I_gatase-like"/>
</dbReference>
<reference evidence="15 16" key="1">
    <citation type="submission" date="2016-05" db="EMBL/GenBank/DDBJ databases">
        <title>Paenibacillus sp. 1ZS3-15 nov., isolated from the rhizosphere soil.</title>
        <authorList>
            <person name="Zhang X.X."/>
            <person name="Zhang J."/>
        </authorList>
    </citation>
    <scope>NUCLEOTIDE SEQUENCE [LARGE SCALE GENOMIC DNA]</scope>
    <source>
        <strain evidence="15 16">1ZS3-15</strain>
    </source>
</reference>
<keyword evidence="4 11" id="KW-0479">Metal-binding</keyword>
<dbReference type="EMBL" id="LYPB01000084">
    <property type="protein sequence ID" value="OAS15258.1"/>
    <property type="molecule type" value="Genomic_DNA"/>
</dbReference>
<feature type="active site" description="Proton donor" evidence="9">
    <location>
        <position position="142"/>
    </location>
</feature>
<dbReference type="Gene3D" id="2.60.40.1180">
    <property type="entry name" value="Golgi alpha-mannosidase II"/>
    <property type="match status" value="1"/>
</dbReference>
<dbReference type="Pfam" id="PF08532">
    <property type="entry name" value="Glyco_hydro_42M"/>
    <property type="match status" value="1"/>
</dbReference>
<dbReference type="PIRSF" id="PIRSF001084">
    <property type="entry name" value="B-galactosidase"/>
    <property type="match status" value="1"/>
</dbReference>
<feature type="binding site" evidence="10">
    <location>
        <position position="141"/>
    </location>
    <ligand>
        <name>substrate</name>
    </ligand>
</feature>
<dbReference type="Proteomes" id="UP000078454">
    <property type="component" value="Unassembled WGS sequence"/>
</dbReference>
<dbReference type="InterPro" id="IPR013529">
    <property type="entry name" value="Glyco_hydro_42_N"/>
</dbReference>
<dbReference type="Pfam" id="PF08533">
    <property type="entry name" value="Glyco_hydro_42C"/>
    <property type="match status" value="1"/>
</dbReference>
<dbReference type="Gene3D" id="3.20.20.80">
    <property type="entry name" value="Glycosidases"/>
    <property type="match status" value="1"/>
</dbReference>
<evidence type="ECO:0000313" key="15">
    <source>
        <dbReference type="EMBL" id="OAS15258.1"/>
    </source>
</evidence>
<evidence type="ECO:0000259" key="13">
    <source>
        <dbReference type="Pfam" id="PF08532"/>
    </source>
</evidence>
<feature type="domain" description="Beta-galactosidase trimerisation" evidence="13">
    <location>
        <begin position="391"/>
        <end position="600"/>
    </location>
</feature>
<dbReference type="AlphaFoldDB" id="A0A198A2N1"/>
<evidence type="ECO:0000256" key="1">
    <source>
        <dbReference type="ARBA" id="ARBA00001412"/>
    </source>
</evidence>
<dbReference type="InterPro" id="IPR013738">
    <property type="entry name" value="Beta_galactosidase_Trimer"/>
</dbReference>
<dbReference type="GO" id="GO:0046872">
    <property type="term" value="F:metal ion binding"/>
    <property type="evidence" value="ECO:0007669"/>
    <property type="project" value="UniProtKB-KW"/>
</dbReference>
<comment type="catalytic activity">
    <reaction evidence="1 8">
        <text>Hydrolysis of terminal non-reducing beta-D-galactose residues in beta-D-galactosides.</text>
        <dbReference type="EC" id="3.2.1.23"/>
    </reaction>
</comment>
<feature type="binding site" evidence="11">
    <location>
        <position position="151"/>
    </location>
    <ligand>
        <name>Zn(2+)</name>
        <dbReference type="ChEBI" id="CHEBI:29105"/>
    </ligand>
</feature>
<comment type="caution">
    <text evidence="15">The sequence shown here is derived from an EMBL/GenBank/DDBJ whole genome shotgun (WGS) entry which is preliminary data.</text>
</comment>
<evidence type="ECO:0000256" key="3">
    <source>
        <dbReference type="ARBA" id="ARBA00012756"/>
    </source>
</evidence>
<feature type="domain" description="Beta-galactosidase C-terminal" evidence="14">
    <location>
        <begin position="620"/>
        <end position="669"/>
    </location>
</feature>
<dbReference type="GO" id="GO:0004565">
    <property type="term" value="F:beta-galactosidase activity"/>
    <property type="evidence" value="ECO:0007669"/>
    <property type="project" value="UniProtKB-EC"/>
</dbReference>
<evidence type="ECO:0000256" key="4">
    <source>
        <dbReference type="ARBA" id="ARBA00022723"/>
    </source>
</evidence>
<keyword evidence="16" id="KW-1185">Reference proteome</keyword>
<dbReference type="Pfam" id="PF02449">
    <property type="entry name" value="Glyco_hydro_42"/>
    <property type="match status" value="1"/>
</dbReference>
<evidence type="ECO:0000256" key="9">
    <source>
        <dbReference type="PIRSR" id="PIRSR001084-1"/>
    </source>
</evidence>
<feature type="active site" description="Nucleophile" evidence="9">
    <location>
        <position position="302"/>
    </location>
</feature>
<feature type="domain" description="Glycoside hydrolase family 42 N-terminal" evidence="12">
    <location>
        <begin position="6"/>
        <end position="379"/>
    </location>
</feature>
<dbReference type="InterPro" id="IPR017853">
    <property type="entry name" value="GH"/>
</dbReference>
<dbReference type="Gene3D" id="3.40.50.880">
    <property type="match status" value="1"/>
</dbReference>
<dbReference type="PANTHER" id="PTHR36447">
    <property type="entry name" value="BETA-GALACTOSIDASE GANA"/>
    <property type="match status" value="1"/>
</dbReference>
<gene>
    <name evidence="15" type="ORF">A8708_22935</name>
</gene>
<dbReference type="GO" id="GO:0009341">
    <property type="term" value="C:beta-galactosidase complex"/>
    <property type="evidence" value="ECO:0007669"/>
    <property type="project" value="InterPro"/>
</dbReference>
<feature type="binding site" evidence="11">
    <location>
        <position position="107"/>
    </location>
    <ligand>
        <name>Zn(2+)</name>
        <dbReference type="ChEBI" id="CHEBI:29105"/>
    </ligand>
</feature>
<dbReference type="STRING" id="1850517.A8708_22935"/>
<dbReference type="InterPro" id="IPR013739">
    <property type="entry name" value="Beta_galactosidase_C"/>
</dbReference>
<dbReference type="InterPro" id="IPR003476">
    <property type="entry name" value="Glyco_hydro_42"/>
</dbReference>
<feature type="binding site" evidence="11">
    <location>
        <position position="153"/>
    </location>
    <ligand>
        <name>Zn(2+)</name>
        <dbReference type="ChEBI" id="CHEBI:29105"/>
    </ligand>
</feature>
<evidence type="ECO:0000256" key="10">
    <source>
        <dbReference type="PIRSR" id="PIRSR001084-2"/>
    </source>
</evidence>
<evidence type="ECO:0000256" key="6">
    <source>
        <dbReference type="ARBA" id="ARBA00022833"/>
    </source>
</evidence>
<dbReference type="PANTHER" id="PTHR36447:SF2">
    <property type="entry name" value="BETA-GALACTOSIDASE YESZ"/>
    <property type="match status" value="1"/>
</dbReference>
<dbReference type="OrthoDB" id="9800974at2"/>
<evidence type="ECO:0000259" key="14">
    <source>
        <dbReference type="Pfam" id="PF08533"/>
    </source>
</evidence>
<evidence type="ECO:0000256" key="2">
    <source>
        <dbReference type="ARBA" id="ARBA00005940"/>
    </source>
</evidence>
<dbReference type="RefSeq" id="WP_068668500.1">
    <property type="nucleotide sequence ID" value="NZ_LYPB01000084.1"/>
</dbReference>
<dbReference type="EC" id="3.2.1.23" evidence="3 8"/>
<keyword evidence="5 8" id="KW-0378">Hydrolase</keyword>
<keyword evidence="6 11" id="KW-0862">Zinc</keyword>
<organism evidence="15 16">
    <name type="scientific">Paenibacillus oryzisoli</name>
    <dbReference type="NCBI Taxonomy" id="1850517"/>
    <lineage>
        <taxon>Bacteria</taxon>
        <taxon>Bacillati</taxon>
        <taxon>Bacillota</taxon>
        <taxon>Bacilli</taxon>
        <taxon>Bacillales</taxon>
        <taxon>Paenibacillaceae</taxon>
        <taxon>Paenibacillus</taxon>
    </lineage>
</organism>
<evidence type="ECO:0000259" key="12">
    <source>
        <dbReference type="Pfam" id="PF02449"/>
    </source>
</evidence>
<feature type="binding site" evidence="11">
    <location>
        <position position="156"/>
    </location>
    <ligand>
        <name>Zn(2+)</name>
        <dbReference type="ChEBI" id="CHEBI:29105"/>
    </ligand>
</feature>
<name>A0A198A2N1_9BACL</name>
<evidence type="ECO:0000256" key="5">
    <source>
        <dbReference type="ARBA" id="ARBA00022801"/>
    </source>
</evidence>
<sequence>MYFGACYYPEHWPEERWEADAQLMKEAHFNVVRMAEFAWSRLEPSEGEFDFSWLDRIIKIMEKYSIKTILGTPTAGPPKWLMDKNPDMYQLDIYGRTRGFGARRHYCFNNSEFQMYTERIVTQMARHYGTNSNVIGWQIDNEFGMIDTARCYCRCCCEAFIGWLRWKYDSIEAVNEAWGTVFSSQTYRTWDELHLPAYAVHQHHNPGLALDYRRFSSDSVNEYQRLQVNILRHYTTGQLITHNAMGKYNQVDFYDVSKELDLISLDVYPNMKSELKERPAYAAEQHDMTRGFKGGRNYWVLEHQSGAPGAVEMAPTPVPGELRRWTYQSIARGADAIVYFRWRTLPYSIEELWHGILQHHGEPGRKYEEVKQVGMELMKLAPLLSGTSPRARVALIRCYNNEWAFELQPHREGYEYIKHFETYYAYFYERGIPVDILSPEADFTGYELLVAPNLMMAKEETVHALYRFVEDGGYFITDFRTGAKEWNNQITQKRLPGMFRDLLGIGIEDYGIIEGDQAVGIRNLHTGRVSTANMWYEVIDLLPLESAAEPMAVYTSNYFKDTPAVTRRAYGKGCGVYIGTVPDKKGLFGILDQIVSETGITPTLFGLPEGVEAMVRVGTDDRRRKLLFVINHTEDAVCINLDTMCRDALTDRTVSGAFVLNSQDVRVLTFQQETKSIPMLFG</sequence>
<dbReference type="SUPFAM" id="SSF52317">
    <property type="entry name" value="Class I glutamine amidotransferase-like"/>
    <property type="match status" value="1"/>
</dbReference>
<dbReference type="GO" id="GO:0006012">
    <property type="term" value="P:galactose metabolic process"/>
    <property type="evidence" value="ECO:0007669"/>
    <property type="project" value="InterPro"/>
</dbReference>
<evidence type="ECO:0000313" key="16">
    <source>
        <dbReference type="Proteomes" id="UP000078454"/>
    </source>
</evidence>
<feature type="binding site" evidence="10">
    <location>
        <position position="103"/>
    </location>
    <ligand>
        <name>substrate</name>
    </ligand>
</feature>
<proteinExistence type="inferred from homology"/>
<keyword evidence="7 8" id="KW-0326">Glycosidase</keyword>
<evidence type="ECO:0000256" key="11">
    <source>
        <dbReference type="PIRSR" id="PIRSR001084-3"/>
    </source>
</evidence>
<dbReference type="CDD" id="cd03143">
    <property type="entry name" value="A4_beta-galactosidase_middle_domain"/>
    <property type="match status" value="1"/>
</dbReference>
<evidence type="ECO:0000256" key="7">
    <source>
        <dbReference type="ARBA" id="ARBA00023295"/>
    </source>
</evidence>
<evidence type="ECO:0000256" key="8">
    <source>
        <dbReference type="PIRNR" id="PIRNR001084"/>
    </source>
</evidence>